<proteinExistence type="inferred from homology"/>
<evidence type="ECO:0000313" key="5">
    <source>
        <dbReference type="EMBL" id="PXY01982.1"/>
    </source>
</evidence>
<dbReference type="InterPro" id="IPR012349">
    <property type="entry name" value="Split_barrel_FMN-bd"/>
</dbReference>
<evidence type="ECO:0000256" key="1">
    <source>
        <dbReference type="ARBA" id="ARBA00001917"/>
    </source>
</evidence>
<dbReference type="GO" id="GO:0016646">
    <property type="term" value="F:oxidoreductase activity, acting on the CH-NH group of donors, NAD or NADP as acceptor"/>
    <property type="evidence" value="ECO:0007669"/>
    <property type="project" value="UniProtKB-ARBA"/>
</dbReference>
<dbReference type="SMART" id="SM00903">
    <property type="entry name" value="Flavin_Reduct"/>
    <property type="match status" value="1"/>
</dbReference>
<dbReference type="Gene3D" id="2.30.110.10">
    <property type="entry name" value="Electron Transport, Fmn-binding Protein, Chain A"/>
    <property type="match status" value="1"/>
</dbReference>
<dbReference type="GO" id="GO:0010181">
    <property type="term" value="F:FMN binding"/>
    <property type="evidence" value="ECO:0007669"/>
    <property type="project" value="InterPro"/>
</dbReference>
<dbReference type="AlphaFoldDB" id="A0A2V3ZZR4"/>
<dbReference type="InterPro" id="IPR002563">
    <property type="entry name" value="Flavin_Rdtase-like_dom"/>
</dbReference>
<dbReference type="InterPro" id="IPR052174">
    <property type="entry name" value="Flavoredoxin"/>
</dbReference>
<gene>
    <name evidence="5" type="ORF">DF185_04850</name>
</gene>
<sequence>MNIQKTLNIILALSLVVLLIKVNQGEDISKSGDSAEVTDYTNIPKKNIGNHAALYPTPTTVVGTKVDGKVNWIAIAHIGNIGFDCLILSSGKSHYSNQGIKKNGTLSVNLVSESMMVPADFVGMKSGKDVDKSNVFEYFEGTLENAPMIKSSPITMECEVIDVYDTEHHDNFIVKVVNTYVSETVLDENEKIDFNKVKPLLFEMPKRGYYKVGERVGDAWKEGNKFKNQ</sequence>
<evidence type="ECO:0000259" key="4">
    <source>
        <dbReference type="SMART" id="SM00903"/>
    </source>
</evidence>
<evidence type="ECO:0000313" key="6">
    <source>
        <dbReference type="Proteomes" id="UP000248079"/>
    </source>
</evidence>
<evidence type="ECO:0000256" key="2">
    <source>
        <dbReference type="ARBA" id="ARBA00022630"/>
    </source>
</evidence>
<keyword evidence="2" id="KW-0285">Flavoprotein</keyword>
<dbReference type="SUPFAM" id="SSF50475">
    <property type="entry name" value="FMN-binding split barrel"/>
    <property type="match status" value="1"/>
</dbReference>
<feature type="domain" description="Flavin reductase like" evidence="4">
    <location>
        <begin position="52"/>
        <end position="195"/>
    </location>
</feature>
<dbReference type="EMBL" id="QFLI01000002">
    <property type="protein sequence ID" value="PXY01982.1"/>
    <property type="molecule type" value="Genomic_DNA"/>
</dbReference>
<protein>
    <submittedName>
        <fullName evidence="5">Flavin reductase</fullName>
    </submittedName>
</protein>
<comment type="similarity">
    <text evidence="3">Belongs to the flavoredoxin family.</text>
</comment>
<organism evidence="5 6">
    <name type="scientific">Marinifilum breve</name>
    <dbReference type="NCBI Taxonomy" id="2184082"/>
    <lineage>
        <taxon>Bacteria</taxon>
        <taxon>Pseudomonadati</taxon>
        <taxon>Bacteroidota</taxon>
        <taxon>Bacteroidia</taxon>
        <taxon>Marinilabiliales</taxon>
        <taxon>Marinifilaceae</taxon>
    </lineage>
</organism>
<keyword evidence="6" id="KW-1185">Reference proteome</keyword>
<comment type="caution">
    <text evidence="5">The sequence shown here is derived from an EMBL/GenBank/DDBJ whole genome shotgun (WGS) entry which is preliminary data.</text>
</comment>
<dbReference type="PANTHER" id="PTHR43567:SF1">
    <property type="entry name" value="FLAVOREDOXIN"/>
    <property type="match status" value="1"/>
</dbReference>
<name>A0A2V3ZZR4_9BACT</name>
<evidence type="ECO:0000256" key="3">
    <source>
        <dbReference type="ARBA" id="ARBA00038054"/>
    </source>
</evidence>
<dbReference type="RefSeq" id="WP_110359616.1">
    <property type="nucleotide sequence ID" value="NZ_QFLI01000002.1"/>
</dbReference>
<comment type="cofactor">
    <cofactor evidence="1">
        <name>FMN</name>
        <dbReference type="ChEBI" id="CHEBI:58210"/>
    </cofactor>
</comment>
<dbReference type="Proteomes" id="UP000248079">
    <property type="component" value="Unassembled WGS sequence"/>
</dbReference>
<dbReference type="Pfam" id="PF01613">
    <property type="entry name" value="Flavin_Reduct"/>
    <property type="match status" value="1"/>
</dbReference>
<dbReference type="PANTHER" id="PTHR43567">
    <property type="entry name" value="FLAVOREDOXIN-RELATED-RELATED"/>
    <property type="match status" value="1"/>
</dbReference>
<dbReference type="OrthoDB" id="9812754at2"/>
<reference evidence="5 6" key="1">
    <citation type="submission" date="2018-05" db="EMBL/GenBank/DDBJ databases">
        <title>Marinifilum breve JC075T sp. nov., a marine bacterium isolated from Yongle Blue Hole in the South China Sea.</title>
        <authorList>
            <person name="Fu T."/>
        </authorList>
    </citation>
    <scope>NUCLEOTIDE SEQUENCE [LARGE SCALE GENOMIC DNA]</scope>
    <source>
        <strain evidence="5 6">JC075</strain>
    </source>
</reference>
<accession>A0A2V3ZZR4</accession>